<accession>A0A1Y6CTS8</accession>
<dbReference type="PROSITE" id="PS50893">
    <property type="entry name" value="ABC_TRANSPORTER_2"/>
    <property type="match status" value="1"/>
</dbReference>
<dbReference type="SMART" id="SM00382">
    <property type="entry name" value="AAA"/>
    <property type="match status" value="1"/>
</dbReference>
<evidence type="ECO:0000256" key="3">
    <source>
        <dbReference type="ARBA" id="ARBA00022840"/>
    </source>
</evidence>
<dbReference type="PROSITE" id="PS00211">
    <property type="entry name" value="ABC_TRANSPORTER_1"/>
    <property type="match status" value="1"/>
</dbReference>
<dbReference type="GO" id="GO:0005524">
    <property type="term" value="F:ATP binding"/>
    <property type="evidence" value="ECO:0007669"/>
    <property type="project" value="UniProtKB-KW"/>
</dbReference>
<evidence type="ECO:0000313" key="6">
    <source>
        <dbReference type="Proteomes" id="UP000192907"/>
    </source>
</evidence>
<dbReference type="Proteomes" id="UP000192907">
    <property type="component" value="Unassembled WGS sequence"/>
</dbReference>
<gene>
    <name evidence="5" type="ORF">SAMN06296036_13030</name>
</gene>
<dbReference type="InterPro" id="IPR027417">
    <property type="entry name" value="P-loop_NTPase"/>
</dbReference>
<dbReference type="InterPro" id="IPR003593">
    <property type="entry name" value="AAA+_ATPase"/>
</dbReference>
<evidence type="ECO:0000256" key="2">
    <source>
        <dbReference type="ARBA" id="ARBA00022741"/>
    </source>
</evidence>
<dbReference type="Pfam" id="PF08402">
    <property type="entry name" value="TOBE_2"/>
    <property type="match status" value="1"/>
</dbReference>
<organism evidence="5 6">
    <name type="scientific">Pseudobacteriovorax antillogorgiicola</name>
    <dbReference type="NCBI Taxonomy" id="1513793"/>
    <lineage>
        <taxon>Bacteria</taxon>
        <taxon>Pseudomonadati</taxon>
        <taxon>Bdellovibrionota</taxon>
        <taxon>Oligoflexia</taxon>
        <taxon>Oligoflexales</taxon>
        <taxon>Pseudobacteriovoracaceae</taxon>
        <taxon>Pseudobacteriovorax</taxon>
    </lineage>
</organism>
<evidence type="ECO:0000259" key="4">
    <source>
        <dbReference type="PROSITE" id="PS50893"/>
    </source>
</evidence>
<dbReference type="STRING" id="1513793.SAMN06296036_13030"/>
<dbReference type="AlphaFoldDB" id="A0A1Y6CTS8"/>
<dbReference type="InterPro" id="IPR017871">
    <property type="entry name" value="ABC_transporter-like_CS"/>
</dbReference>
<dbReference type="PANTHER" id="PTHR43875:SF1">
    <property type="entry name" value="OSMOPROTECTIVE COMPOUNDS UPTAKE ATP-BINDING PROTEIN GGTA"/>
    <property type="match status" value="1"/>
</dbReference>
<sequence>MEVVFKNVFKRYGDFTAVDNLDLKVESGALHFLLGPSGCGKTTTLRMLAGLETVTEGQLFFDGKDVTKQPAADRGIGMVFQNYALWPHMTVYKNIEYGLKLRKLTADEVKQRIEDVLEITQLKNFVHRLPGQLSGGQQQRVALARALAIRPNVLLLDEPLSNLDAKLRSEMRDNILRIHKQTGITTVYVTHDQKEALSMGTSISVMHAGHLIQTASPRNLYNHPKTPFIAGFIGETNLIPGRVKSVQGNQSEIETGLGILKSNRMSEPMSVGAEVSVSIRPEAIAIDWGKSGQGENPLGLAVEHLTYLGESEQFLLRGDGDIGLKVNFYHAPEHSFHEGDQVTCFMPADDVLVLPPQVEMGPGT</sequence>
<proteinExistence type="predicted"/>
<dbReference type="InterPro" id="IPR003439">
    <property type="entry name" value="ABC_transporter-like_ATP-bd"/>
</dbReference>
<keyword evidence="6" id="KW-1185">Reference proteome</keyword>
<feature type="domain" description="ABC transporter" evidence="4">
    <location>
        <begin position="3"/>
        <end position="233"/>
    </location>
</feature>
<dbReference type="RefSeq" id="WP_132324983.1">
    <property type="nucleotide sequence ID" value="NZ_FWZT01000030.1"/>
</dbReference>
<name>A0A1Y6CTS8_9BACT</name>
<evidence type="ECO:0000313" key="5">
    <source>
        <dbReference type="EMBL" id="SMF76430.1"/>
    </source>
</evidence>
<dbReference type="OrthoDB" id="9809450at2"/>
<dbReference type="GO" id="GO:0055052">
    <property type="term" value="C:ATP-binding cassette (ABC) transporter complex, substrate-binding subunit-containing"/>
    <property type="evidence" value="ECO:0007669"/>
    <property type="project" value="TreeGrafter"/>
</dbReference>
<reference evidence="6" key="1">
    <citation type="submission" date="2017-04" db="EMBL/GenBank/DDBJ databases">
        <authorList>
            <person name="Varghese N."/>
            <person name="Submissions S."/>
        </authorList>
    </citation>
    <scope>NUCLEOTIDE SEQUENCE [LARGE SCALE GENOMIC DNA]</scope>
    <source>
        <strain evidence="6">RKEM611</strain>
    </source>
</reference>
<dbReference type="FunFam" id="3.40.50.300:FF:000042">
    <property type="entry name" value="Maltose/maltodextrin ABC transporter, ATP-binding protein"/>
    <property type="match status" value="1"/>
</dbReference>
<dbReference type="GO" id="GO:0140359">
    <property type="term" value="F:ABC-type transporter activity"/>
    <property type="evidence" value="ECO:0007669"/>
    <property type="project" value="UniProtKB-ARBA"/>
</dbReference>
<dbReference type="InterPro" id="IPR013611">
    <property type="entry name" value="Transp-assoc_OB_typ2"/>
</dbReference>
<dbReference type="PANTHER" id="PTHR43875">
    <property type="entry name" value="MALTODEXTRIN IMPORT ATP-BINDING PROTEIN MSMX"/>
    <property type="match status" value="1"/>
</dbReference>
<dbReference type="Gene3D" id="3.40.50.300">
    <property type="entry name" value="P-loop containing nucleotide triphosphate hydrolases"/>
    <property type="match status" value="1"/>
</dbReference>
<keyword evidence="1" id="KW-0813">Transport</keyword>
<keyword evidence="3 5" id="KW-0067">ATP-binding</keyword>
<dbReference type="InterPro" id="IPR008995">
    <property type="entry name" value="Mo/tungstate-bd_C_term_dom"/>
</dbReference>
<dbReference type="SUPFAM" id="SSF52540">
    <property type="entry name" value="P-loop containing nucleoside triphosphate hydrolases"/>
    <property type="match status" value="1"/>
</dbReference>
<dbReference type="InterPro" id="IPR047641">
    <property type="entry name" value="ABC_transpr_MalK/UgpC-like"/>
</dbReference>
<dbReference type="Gene3D" id="2.40.50.100">
    <property type="match status" value="1"/>
</dbReference>
<dbReference type="SUPFAM" id="SSF50331">
    <property type="entry name" value="MOP-like"/>
    <property type="match status" value="1"/>
</dbReference>
<dbReference type="Pfam" id="PF00005">
    <property type="entry name" value="ABC_tran"/>
    <property type="match status" value="1"/>
</dbReference>
<keyword evidence="2" id="KW-0547">Nucleotide-binding</keyword>
<dbReference type="EMBL" id="FWZT01000030">
    <property type="protein sequence ID" value="SMF76430.1"/>
    <property type="molecule type" value="Genomic_DNA"/>
</dbReference>
<evidence type="ECO:0000256" key="1">
    <source>
        <dbReference type="ARBA" id="ARBA00022448"/>
    </source>
</evidence>
<dbReference type="GO" id="GO:0016887">
    <property type="term" value="F:ATP hydrolysis activity"/>
    <property type="evidence" value="ECO:0007669"/>
    <property type="project" value="InterPro"/>
</dbReference>
<protein>
    <submittedName>
        <fullName evidence="5">Iron(III) transport system ATP-binding protein/putative spermidine/putrescine transport system ATP-binding protein</fullName>
    </submittedName>
</protein>